<name>A0A0F9W6Y4_9ZZZZ</name>
<dbReference type="EMBL" id="LAZR01000010">
    <property type="protein sequence ID" value="KKO08033.1"/>
    <property type="molecule type" value="Genomic_DNA"/>
</dbReference>
<proteinExistence type="predicted"/>
<evidence type="ECO:0000313" key="1">
    <source>
        <dbReference type="EMBL" id="KKO08033.1"/>
    </source>
</evidence>
<gene>
    <name evidence="1" type="ORF">LCGC14_0047270</name>
</gene>
<reference evidence="1" key="1">
    <citation type="journal article" date="2015" name="Nature">
        <title>Complex archaea that bridge the gap between prokaryotes and eukaryotes.</title>
        <authorList>
            <person name="Spang A."/>
            <person name="Saw J.H."/>
            <person name="Jorgensen S.L."/>
            <person name="Zaremba-Niedzwiedzka K."/>
            <person name="Martijn J."/>
            <person name="Lind A.E."/>
            <person name="van Eijk R."/>
            <person name="Schleper C."/>
            <person name="Guy L."/>
            <person name="Ettema T.J."/>
        </authorList>
    </citation>
    <scope>NUCLEOTIDE SEQUENCE</scope>
</reference>
<organism evidence="1">
    <name type="scientific">marine sediment metagenome</name>
    <dbReference type="NCBI Taxonomy" id="412755"/>
    <lineage>
        <taxon>unclassified sequences</taxon>
        <taxon>metagenomes</taxon>
        <taxon>ecological metagenomes</taxon>
    </lineage>
</organism>
<sequence>MNRLLTQKSYVAVAEAAKHLSAAVGEEITEADVLQLGLEGQLTLSVYFVTEAHGWPSLVLPAPSKEQTPEARIEIVQAKKEAKAANTHLKTTTCDNLQASHSIDGKHIFLSRPEQVILKGVWDLAMIGGELDFVNNNHMRELGRPEIELSLDHILVVDHAASTFFTLVGWKPYDGGHFSPIVHMPQDAFLVVRTKNLATLCQSLLEEILEEFKMEAELKEHEVGVVEVEQLRQPATPWRICQPKRQQGYTPALLRTLKQFHENGHPQPPTAREVLECWRKTQGQHLELDSVLADEIKFYDAKGDIKAVGLSAIHKAIKRHTTA</sequence>
<comment type="caution">
    <text evidence="1">The sequence shown here is derived from an EMBL/GenBank/DDBJ whole genome shotgun (WGS) entry which is preliminary data.</text>
</comment>
<protein>
    <submittedName>
        <fullName evidence="1">Uncharacterized protein</fullName>
    </submittedName>
</protein>
<accession>A0A0F9W6Y4</accession>
<dbReference type="AlphaFoldDB" id="A0A0F9W6Y4"/>